<dbReference type="OrthoDB" id="10011303at2759"/>
<dbReference type="AlphaFoldDB" id="A0A3P7IKX3"/>
<sequence length="481" mass="52808">MSNVAMLNPNLIIISSIFYAHLWIPLFFGNEEGSAGTRAVPTDDYIAVEIEHGRPKITINLGEEPIVVLLNTRVSDNQWRQLNVERIGKVAIVKLYAPNSDQVEEEKRASSEGNKSILNLHQTMSRLFVGGIPPGSKIANEVRNRDFEGDIEDLTLHGEPVGLWNAKSGGVVAVKGATPRPRTKELLAQPGVSVDGEGYLVYQMGYWNPRKRAVISLQFLTFSPDGLLFFIGKDRDFFAIELSAGAVKLSLDFGSGAAQWLADTVAYNDGKWHTISVMRDERHVKMDVDGETVAEGDAPEDSASLSVTDYFYIGGTPAGVNTRTPIEPFRGCIKAVRLGGDEINLYASHASKGVRNACPLGTVNTVSILSDRSSAVFENITAADEMDVSLRFKTRRAVGTLMTIQSEEDDLLALKIENGVLVAFAGDDRASLELASASDEQWHYVSVRKTKSILRVDVDDLHSKEEKRHNGDEVVRSINFN</sequence>
<gene>
    <name evidence="4" type="ORF">SVUK_LOCUS185</name>
</gene>
<organism evidence="4 5">
    <name type="scientific">Strongylus vulgaris</name>
    <name type="common">Blood worm</name>
    <dbReference type="NCBI Taxonomy" id="40348"/>
    <lineage>
        <taxon>Eukaryota</taxon>
        <taxon>Metazoa</taxon>
        <taxon>Ecdysozoa</taxon>
        <taxon>Nematoda</taxon>
        <taxon>Chromadorea</taxon>
        <taxon>Rhabditida</taxon>
        <taxon>Rhabditina</taxon>
        <taxon>Rhabditomorpha</taxon>
        <taxon>Strongyloidea</taxon>
        <taxon>Strongylidae</taxon>
        <taxon>Strongylus</taxon>
    </lineage>
</organism>
<proteinExistence type="predicted"/>
<evidence type="ECO:0000256" key="1">
    <source>
        <dbReference type="PROSITE-ProRule" id="PRU00122"/>
    </source>
</evidence>
<dbReference type="InterPro" id="IPR050372">
    <property type="entry name" value="Neurexin-related_CASP"/>
</dbReference>
<name>A0A3P7IKX3_STRVU</name>
<dbReference type="CDD" id="cd00110">
    <property type="entry name" value="LamG"/>
    <property type="match status" value="2"/>
</dbReference>
<keyword evidence="5" id="KW-1185">Reference proteome</keyword>
<feature type="domain" description="Laminin G" evidence="3">
    <location>
        <begin position="189"/>
        <end position="358"/>
    </location>
</feature>
<dbReference type="GO" id="GO:0016020">
    <property type="term" value="C:membrane"/>
    <property type="evidence" value="ECO:0007669"/>
    <property type="project" value="UniProtKB-SubCell"/>
</dbReference>
<accession>A0A3P7IKX3</accession>
<dbReference type="SUPFAM" id="SSF49899">
    <property type="entry name" value="Concanavalin A-like lectins/glucanases"/>
    <property type="match status" value="3"/>
</dbReference>
<dbReference type="FunFam" id="2.60.120.200:FF:000222">
    <property type="entry name" value="Laminin-like protein epi-1"/>
    <property type="match status" value="1"/>
</dbReference>
<dbReference type="PANTHER" id="PTHR15036">
    <property type="entry name" value="PIKACHURIN-LIKE PROTEIN"/>
    <property type="match status" value="1"/>
</dbReference>
<protein>
    <recommendedName>
        <fullName evidence="3">Laminin G domain-containing protein</fullName>
    </recommendedName>
</protein>
<reference evidence="4 5" key="1">
    <citation type="submission" date="2018-11" db="EMBL/GenBank/DDBJ databases">
        <authorList>
            <consortium name="Pathogen Informatics"/>
        </authorList>
    </citation>
    <scope>NUCLEOTIDE SEQUENCE [LARGE SCALE GENOMIC DNA]</scope>
</reference>
<evidence type="ECO:0000313" key="4">
    <source>
        <dbReference type="EMBL" id="VDM65187.1"/>
    </source>
</evidence>
<dbReference type="PROSITE" id="PS50025">
    <property type="entry name" value="LAM_G_DOMAIN"/>
    <property type="match status" value="3"/>
</dbReference>
<dbReference type="InterPro" id="IPR013320">
    <property type="entry name" value="ConA-like_dom_sf"/>
</dbReference>
<evidence type="ECO:0000256" key="2">
    <source>
        <dbReference type="SAM" id="Phobius"/>
    </source>
</evidence>
<dbReference type="Gene3D" id="2.60.120.200">
    <property type="match status" value="3"/>
</dbReference>
<dbReference type="Pfam" id="PF02210">
    <property type="entry name" value="Laminin_G_2"/>
    <property type="match status" value="3"/>
</dbReference>
<evidence type="ECO:0000259" key="3">
    <source>
        <dbReference type="PROSITE" id="PS50025"/>
    </source>
</evidence>
<dbReference type="PANTHER" id="PTHR15036:SF67">
    <property type="entry name" value="LAMININ SUBUNIT ALPHA-LIKE PROTEIN"/>
    <property type="match status" value="1"/>
</dbReference>
<evidence type="ECO:0000313" key="5">
    <source>
        <dbReference type="Proteomes" id="UP000270094"/>
    </source>
</evidence>
<keyword evidence="2" id="KW-0812">Transmembrane</keyword>
<dbReference type="SMART" id="SM00282">
    <property type="entry name" value="LamG"/>
    <property type="match status" value="2"/>
</dbReference>
<feature type="domain" description="Laminin G" evidence="3">
    <location>
        <begin position="1"/>
        <end position="177"/>
    </location>
</feature>
<dbReference type="Proteomes" id="UP000270094">
    <property type="component" value="Unassembled WGS sequence"/>
</dbReference>
<keyword evidence="2" id="KW-0472">Membrane</keyword>
<dbReference type="EMBL" id="UYYB01000259">
    <property type="protein sequence ID" value="VDM65187.1"/>
    <property type="molecule type" value="Genomic_DNA"/>
</dbReference>
<comment type="caution">
    <text evidence="1">Lacks conserved residue(s) required for the propagation of feature annotation.</text>
</comment>
<dbReference type="InterPro" id="IPR001791">
    <property type="entry name" value="Laminin_G"/>
</dbReference>
<feature type="domain" description="Laminin G" evidence="3">
    <location>
        <begin position="364"/>
        <end position="481"/>
    </location>
</feature>
<feature type="transmembrane region" description="Helical" evidence="2">
    <location>
        <begin position="7"/>
        <end position="28"/>
    </location>
</feature>
<keyword evidence="2" id="KW-1133">Transmembrane helix</keyword>